<feature type="chain" id="PRO_5001646607" evidence="2">
    <location>
        <begin position="21"/>
        <end position="427"/>
    </location>
</feature>
<feature type="signal peptide" evidence="2">
    <location>
        <begin position="1"/>
        <end position="20"/>
    </location>
</feature>
<evidence type="ECO:0000313" key="4">
    <source>
        <dbReference type="Proteomes" id="UP000027222"/>
    </source>
</evidence>
<dbReference type="AlphaFoldDB" id="A0A067T8X6"/>
<organism evidence="3 4">
    <name type="scientific">Galerina marginata (strain CBS 339.88)</name>
    <dbReference type="NCBI Taxonomy" id="685588"/>
    <lineage>
        <taxon>Eukaryota</taxon>
        <taxon>Fungi</taxon>
        <taxon>Dikarya</taxon>
        <taxon>Basidiomycota</taxon>
        <taxon>Agaricomycotina</taxon>
        <taxon>Agaricomycetes</taxon>
        <taxon>Agaricomycetidae</taxon>
        <taxon>Agaricales</taxon>
        <taxon>Agaricineae</taxon>
        <taxon>Strophariaceae</taxon>
        <taxon>Galerina</taxon>
    </lineage>
</organism>
<accession>A0A067T8X6</accession>
<keyword evidence="2" id="KW-0732">Signal</keyword>
<name>A0A067T8X6_GALM3</name>
<sequence>MQLSLCLISICAIVASYVNAFPIEKTRLQVVSRDLHLPEAIVSREIMLPNTEHSRRSTSEADHQYSSIPKARGGIDKATRRDLSSTEDTLQARNIFDEFKEIEEKIDNIEANARETNDSEADLLARSIFDEFKEIEEKIDSIEANAHTSRRETTDSKADLLARSIFDEFKEIEEKFDSIEANARETNDSEADLLARNIFDEFKGIEEKLNSIEANAHASRRETDSEADLEHYLLKVQVQLDRVPPVVSGHSPEVNSKSNQCRIIPSAIVQRIVSFHSGSCEKVGFVGASDRMWWLIPTVCLSGLLEVMGWAARLWSSFDAPNSSPFEMQITCTIIGGRHSTGLDHRHKISAVGSRLGVAAKFESDVVGAGVGLGLAFLYMWGGRGLCDNYYSQKSGEDGEFKGIGSKEHWFSLGMGRGDELELGLGP</sequence>
<dbReference type="OrthoDB" id="3358017at2759"/>
<gene>
    <name evidence="3" type="ORF">GALMADRAFT_208948</name>
</gene>
<reference evidence="4" key="1">
    <citation type="journal article" date="2014" name="Proc. Natl. Acad. Sci. U.S.A.">
        <title>Extensive sampling of basidiomycete genomes demonstrates inadequacy of the white-rot/brown-rot paradigm for wood decay fungi.</title>
        <authorList>
            <person name="Riley R."/>
            <person name="Salamov A.A."/>
            <person name="Brown D.W."/>
            <person name="Nagy L.G."/>
            <person name="Floudas D."/>
            <person name="Held B.W."/>
            <person name="Levasseur A."/>
            <person name="Lombard V."/>
            <person name="Morin E."/>
            <person name="Otillar R."/>
            <person name="Lindquist E.A."/>
            <person name="Sun H."/>
            <person name="LaButti K.M."/>
            <person name="Schmutz J."/>
            <person name="Jabbour D."/>
            <person name="Luo H."/>
            <person name="Baker S.E."/>
            <person name="Pisabarro A.G."/>
            <person name="Walton J.D."/>
            <person name="Blanchette R.A."/>
            <person name="Henrissat B."/>
            <person name="Martin F."/>
            <person name="Cullen D."/>
            <person name="Hibbett D.S."/>
            <person name="Grigoriev I.V."/>
        </authorList>
    </citation>
    <scope>NUCLEOTIDE SEQUENCE [LARGE SCALE GENOMIC DNA]</scope>
    <source>
        <strain evidence="4">CBS 339.88</strain>
    </source>
</reference>
<keyword evidence="4" id="KW-1185">Reference proteome</keyword>
<dbReference type="HOGENOM" id="CLU_642578_0_0_1"/>
<dbReference type="EMBL" id="KL142373">
    <property type="protein sequence ID" value="KDR79660.1"/>
    <property type="molecule type" value="Genomic_DNA"/>
</dbReference>
<dbReference type="Proteomes" id="UP000027222">
    <property type="component" value="Unassembled WGS sequence"/>
</dbReference>
<protein>
    <submittedName>
        <fullName evidence="3">Uncharacterized protein</fullName>
    </submittedName>
</protein>
<dbReference type="STRING" id="685588.A0A067T8X6"/>
<evidence type="ECO:0000256" key="1">
    <source>
        <dbReference type="SAM" id="Coils"/>
    </source>
</evidence>
<feature type="coiled-coil region" evidence="1">
    <location>
        <begin position="92"/>
        <end position="222"/>
    </location>
</feature>
<proteinExistence type="predicted"/>
<evidence type="ECO:0000256" key="2">
    <source>
        <dbReference type="SAM" id="SignalP"/>
    </source>
</evidence>
<evidence type="ECO:0000313" key="3">
    <source>
        <dbReference type="EMBL" id="KDR79660.1"/>
    </source>
</evidence>
<keyword evidence="1" id="KW-0175">Coiled coil</keyword>